<evidence type="ECO:0000256" key="1">
    <source>
        <dbReference type="SAM" id="MobiDB-lite"/>
    </source>
</evidence>
<name>A0A3S5AIB3_9PLAT</name>
<feature type="compositionally biased region" description="Pro residues" evidence="1">
    <location>
        <begin position="36"/>
        <end position="57"/>
    </location>
</feature>
<sequence length="102" mass="10770">MGRGEARPGQKGERASRRGDKEKTHVLSGWGLARPLPSPSPSPHPPARRPPTCPTPTPLGCGGTDDEWPIQRRSACPGRSSGTAAASRRRPALIGRDCILSA</sequence>
<evidence type="ECO:0000313" key="2">
    <source>
        <dbReference type="EMBL" id="VEL37724.1"/>
    </source>
</evidence>
<dbReference type="EMBL" id="CAAALY010255797">
    <property type="protein sequence ID" value="VEL37724.1"/>
    <property type="molecule type" value="Genomic_DNA"/>
</dbReference>
<protein>
    <submittedName>
        <fullName evidence="2">Uncharacterized protein</fullName>
    </submittedName>
</protein>
<proteinExistence type="predicted"/>
<reference evidence="2" key="1">
    <citation type="submission" date="2018-11" db="EMBL/GenBank/DDBJ databases">
        <authorList>
            <consortium name="Pathogen Informatics"/>
        </authorList>
    </citation>
    <scope>NUCLEOTIDE SEQUENCE</scope>
</reference>
<accession>A0A3S5AIB3</accession>
<feature type="compositionally biased region" description="Low complexity" evidence="1">
    <location>
        <begin position="77"/>
        <end position="86"/>
    </location>
</feature>
<dbReference type="Proteomes" id="UP000784294">
    <property type="component" value="Unassembled WGS sequence"/>
</dbReference>
<feature type="compositionally biased region" description="Basic and acidic residues" evidence="1">
    <location>
        <begin position="1"/>
        <end position="25"/>
    </location>
</feature>
<comment type="caution">
    <text evidence="2">The sequence shown here is derived from an EMBL/GenBank/DDBJ whole genome shotgun (WGS) entry which is preliminary data.</text>
</comment>
<dbReference type="AlphaFoldDB" id="A0A3S5AIB3"/>
<evidence type="ECO:0000313" key="3">
    <source>
        <dbReference type="Proteomes" id="UP000784294"/>
    </source>
</evidence>
<gene>
    <name evidence="2" type="ORF">PXEA_LOCUS31164</name>
</gene>
<feature type="region of interest" description="Disordered" evidence="1">
    <location>
        <begin position="1"/>
        <end position="90"/>
    </location>
</feature>
<organism evidence="2 3">
    <name type="scientific">Protopolystoma xenopodis</name>
    <dbReference type="NCBI Taxonomy" id="117903"/>
    <lineage>
        <taxon>Eukaryota</taxon>
        <taxon>Metazoa</taxon>
        <taxon>Spiralia</taxon>
        <taxon>Lophotrochozoa</taxon>
        <taxon>Platyhelminthes</taxon>
        <taxon>Monogenea</taxon>
        <taxon>Polyopisthocotylea</taxon>
        <taxon>Polystomatidea</taxon>
        <taxon>Polystomatidae</taxon>
        <taxon>Protopolystoma</taxon>
    </lineage>
</organism>
<keyword evidence="3" id="KW-1185">Reference proteome</keyword>